<dbReference type="AlphaFoldDB" id="A0A0E4G179"/>
<keyword evidence="1" id="KW-0456">Lyase</keyword>
<protein>
    <submittedName>
        <fullName evidence="1">Isocitrate lyase</fullName>
    </submittedName>
</protein>
<organism evidence="1 2">
    <name type="scientific">Bradyrhizobium diazoefficiens</name>
    <dbReference type="NCBI Taxonomy" id="1355477"/>
    <lineage>
        <taxon>Bacteria</taxon>
        <taxon>Pseudomonadati</taxon>
        <taxon>Pseudomonadota</taxon>
        <taxon>Alphaproteobacteria</taxon>
        <taxon>Hyphomicrobiales</taxon>
        <taxon>Nitrobacteraceae</taxon>
        <taxon>Bradyrhizobium</taxon>
    </lineage>
</organism>
<reference evidence="1 2" key="1">
    <citation type="submission" date="2014-11" db="EMBL/GenBank/DDBJ databases">
        <title>Symbiosis island explosion on the genome of extra-slow-growing strains of soybean bradyrhizobia with massive insertion sequences.</title>
        <authorList>
            <person name="Iida T."/>
            <person name="Minamisawa K."/>
        </authorList>
    </citation>
    <scope>NUCLEOTIDE SEQUENCE [LARGE SCALE GENOMIC DNA]</scope>
    <source>
        <strain evidence="1 2">NK6</strain>
        <plasmid evidence="2">pNK6b DNA</plasmid>
    </source>
</reference>
<name>A0A0E4G179_9BRAD</name>
<gene>
    <name evidence="1" type="ORF">NK6_b_18</name>
</gene>
<dbReference type="EMBL" id="AP014686">
    <property type="protein sequence ID" value="BAR63212.1"/>
    <property type="molecule type" value="Genomic_DNA"/>
</dbReference>
<dbReference type="GO" id="GO:0016829">
    <property type="term" value="F:lyase activity"/>
    <property type="evidence" value="ECO:0007669"/>
    <property type="project" value="UniProtKB-KW"/>
</dbReference>
<keyword evidence="1" id="KW-0614">Plasmid</keyword>
<sequence>MTSRLRPLSLAAQSALSAASINDVQSILSLVGKCVAPISLDGGVKREQDGEIVDRLLDALASLCAARCIGVR</sequence>
<accession>A0A0E4G179</accession>
<evidence type="ECO:0000313" key="1">
    <source>
        <dbReference type="EMBL" id="BAR63212.1"/>
    </source>
</evidence>
<geneLocation type="plasmid" evidence="2">
    <name>pNK6b DNA</name>
</geneLocation>
<evidence type="ECO:0000313" key="2">
    <source>
        <dbReference type="Proteomes" id="UP000063308"/>
    </source>
</evidence>
<dbReference type="Proteomes" id="UP000063308">
    <property type="component" value="Plasmid pNK6b"/>
</dbReference>
<proteinExistence type="predicted"/>